<dbReference type="Pfam" id="PF13472">
    <property type="entry name" value="Lipase_GDSL_2"/>
    <property type="match status" value="1"/>
</dbReference>
<dbReference type="Gene3D" id="3.40.50.1110">
    <property type="entry name" value="SGNH hydrolase"/>
    <property type="match status" value="1"/>
</dbReference>
<organism evidence="3 4">
    <name type="scientific">Aspergillus ellipticus CBS 707.79</name>
    <dbReference type="NCBI Taxonomy" id="1448320"/>
    <lineage>
        <taxon>Eukaryota</taxon>
        <taxon>Fungi</taxon>
        <taxon>Dikarya</taxon>
        <taxon>Ascomycota</taxon>
        <taxon>Pezizomycotina</taxon>
        <taxon>Eurotiomycetes</taxon>
        <taxon>Eurotiomycetidae</taxon>
        <taxon>Eurotiales</taxon>
        <taxon>Aspergillaceae</taxon>
        <taxon>Aspergillus</taxon>
        <taxon>Aspergillus subgen. Circumdati</taxon>
    </lineage>
</organism>
<dbReference type="AlphaFoldDB" id="A0A319CU02"/>
<dbReference type="PANTHER" id="PTHR43784:SF3">
    <property type="entry name" value="GDSL FAMILY LIPASE"/>
    <property type="match status" value="1"/>
</dbReference>
<dbReference type="EMBL" id="KZ826113">
    <property type="protein sequence ID" value="PYH88230.1"/>
    <property type="molecule type" value="Genomic_DNA"/>
</dbReference>
<proteinExistence type="predicted"/>
<dbReference type="InterPro" id="IPR053140">
    <property type="entry name" value="GDSL_Rv0518-like"/>
</dbReference>
<dbReference type="InterPro" id="IPR013830">
    <property type="entry name" value="SGNH_hydro"/>
</dbReference>
<evidence type="ECO:0000256" key="1">
    <source>
        <dbReference type="SAM" id="SignalP"/>
    </source>
</evidence>
<reference evidence="3 4" key="1">
    <citation type="submission" date="2018-02" db="EMBL/GenBank/DDBJ databases">
        <title>The genomes of Aspergillus section Nigri reveals drivers in fungal speciation.</title>
        <authorList>
            <consortium name="DOE Joint Genome Institute"/>
            <person name="Vesth T.C."/>
            <person name="Nybo J."/>
            <person name="Theobald S."/>
            <person name="Brandl J."/>
            <person name="Frisvad J.C."/>
            <person name="Nielsen K.F."/>
            <person name="Lyhne E.K."/>
            <person name="Kogle M.E."/>
            <person name="Kuo A."/>
            <person name="Riley R."/>
            <person name="Clum A."/>
            <person name="Nolan M."/>
            <person name="Lipzen A."/>
            <person name="Salamov A."/>
            <person name="Henrissat B."/>
            <person name="Wiebenga A."/>
            <person name="De vries R.P."/>
            <person name="Grigoriev I.V."/>
            <person name="Mortensen U.H."/>
            <person name="Andersen M.R."/>
            <person name="Baker S.E."/>
        </authorList>
    </citation>
    <scope>NUCLEOTIDE SEQUENCE [LARGE SCALE GENOMIC DNA]</scope>
    <source>
        <strain evidence="3 4">CBS 707.79</strain>
    </source>
</reference>
<feature type="chain" id="PRO_5016246211" evidence="1">
    <location>
        <begin position="21"/>
        <end position="431"/>
    </location>
</feature>
<evidence type="ECO:0000313" key="4">
    <source>
        <dbReference type="Proteomes" id="UP000247810"/>
    </source>
</evidence>
<keyword evidence="1" id="KW-0732">Signal</keyword>
<keyword evidence="3" id="KW-0378">Hydrolase</keyword>
<dbReference type="SUPFAM" id="SSF52266">
    <property type="entry name" value="SGNH hydrolase"/>
    <property type="match status" value="1"/>
</dbReference>
<dbReference type="Proteomes" id="UP000247810">
    <property type="component" value="Unassembled WGS sequence"/>
</dbReference>
<sequence>MAYRLFTYAAFVALLQSTLSIASDAPHWVDIWTTMPQLTEPANLPPVPFNSTPSIFPNTTLRQTLRLTQPVSTIRLRLSNAFGEDDLSITSVAIALPPNDTLGTPLVDSETVTPVLFDGESSIIIPPGSLGVSDLISLPAGTNTTLAVDIYLADGQTGGAMTSHPGSRTTSYMVFGNEVGVENLNTTNSEGANVDHWYFIATIEAPLPLPYKGCALLGDSITDGRGSDTNENDRWPDRLLPILHSNPATKPISLLNQAAGGNRILHDSLGPSLLSRIDRDVLSHSNIHYALIFSGVNDIGTASTSPADQALTARRLIRAYRQIITRLHAADIAVFGATITPFGTLPNATYVQPYSDPERERTRQVVNDWIRTGGAFDQVVDFDAIARDPADPACLLPRFDSGDHLHLNAEGYEALARGVPVGIFEVDYFGV</sequence>
<dbReference type="CDD" id="cd01830">
    <property type="entry name" value="XynE_like"/>
    <property type="match status" value="1"/>
</dbReference>
<dbReference type="STRING" id="1448320.A0A319CU02"/>
<gene>
    <name evidence="3" type="ORF">BO71DRAFT_468790</name>
</gene>
<dbReference type="PANTHER" id="PTHR43784">
    <property type="entry name" value="GDSL-LIKE LIPASE/ACYLHYDROLASE, PUTATIVE (AFU_ORTHOLOGUE AFUA_2G00820)-RELATED"/>
    <property type="match status" value="1"/>
</dbReference>
<dbReference type="InterPro" id="IPR036514">
    <property type="entry name" value="SGNH_hydro_sf"/>
</dbReference>
<accession>A0A319CU02</accession>
<evidence type="ECO:0000259" key="2">
    <source>
        <dbReference type="Pfam" id="PF13472"/>
    </source>
</evidence>
<dbReference type="OrthoDB" id="10071171at2759"/>
<dbReference type="GO" id="GO:0016787">
    <property type="term" value="F:hydrolase activity"/>
    <property type="evidence" value="ECO:0007669"/>
    <property type="project" value="UniProtKB-KW"/>
</dbReference>
<dbReference type="VEuPathDB" id="FungiDB:BO71DRAFT_468790"/>
<name>A0A319CU02_9EURO</name>
<keyword evidence="4" id="KW-1185">Reference proteome</keyword>
<evidence type="ECO:0000313" key="3">
    <source>
        <dbReference type="EMBL" id="PYH88230.1"/>
    </source>
</evidence>
<feature type="signal peptide" evidence="1">
    <location>
        <begin position="1"/>
        <end position="20"/>
    </location>
</feature>
<protein>
    <submittedName>
        <fullName evidence="3">SGNH hydrolase</fullName>
    </submittedName>
</protein>
<feature type="domain" description="SGNH hydrolase-type esterase" evidence="2">
    <location>
        <begin position="216"/>
        <end position="414"/>
    </location>
</feature>